<dbReference type="Proteomes" id="UP001146067">
    <property type="component" value="Unassembled WGS sequence"/>
</dbReference>
<reference evidence="2" key="1">
    <citation type="submission" date="2022-12" db="EMBL/GenBank/DDBJ databases">
        <title>Gycomyces niveus sp.nov.,a novel actinomycete isolated from soil in Shouguan.</title>
        <authorList>
            <person name="Yang X."/>
        </authorList>
    </citation>
    <scope>NUCLEOTIDE SEQUENCE</scope>
    <source>
        <strain evidence="2">NEAU-A15</strain>
    </source>
</reference>
<name>A0A9X3PN54_9ACTN</name>
<keyword evidence="1" id="KW-1133">Transmembrane helix</keyword>
<protein>
    <recommendedName>
        <fullName evidence="4">DUF916 domain-containing protein</fullName>
    </recommendedName>
</protein>
<feature type="transmembrane region" description="Helical" evidence="1">
    <location>
        <begin position="282"/>
        <end position="304"/>
    </location>
</feature>
<keyword evidence="1" id="KW-0472">Membrane</keyword>
<comment type="caution">
    <text evidence="2">The sequence shown here is derived from an EMBL/GenBank/DDBJ whole genome shotgun (WGS) entry which is preliminary data.</text>
</comment>
<sequence>MAFMCAYAPPAAGEAADSGSVGIRLVAQSDAASGERDQLYLVDHVSPGTEIHREVEVQNASDHPQHIELYPAAASVHDGEFTADDGPGGNDLSEWASLEASSLDLEPGEIERVTVTIAVPKTAPEGERYAAILAEIAGPQTADSTVLQINRVGIRVYLSVGPGGEPPSDFALGDIEVLEAPPGSWPVLSAEVTNTGERALDVGGTATLERQEGTMTAGPFATRSPLTLAPGASGRAEIELDEPLPEGPWRAGVTLSSGDLERSGEAVVNLPETETASDGGTVGAVAALLIGLVVAAALAAMLLARKYLRRRS</sequence>
<proteinExistence type="predicted"/>
<evidence type="ECO:0000313" key="3">
    <source>
        <dbReference type="Proteomes" id="UP001146067"/>
    </source>
</evidence>
<evidence type="ECO:0000256" key="1">
    <source>
        <dbReference type="SAM" id="Phobius"/>
    </source>
</evidence>
<evidence type="ECO:0000313" key="2">
    <source>
        <dbReference type="EMBL" id="MDA1361895.1"/>
    </source>
</evidence>
<dbReference type="EMBL" id="JAPZVP010000017">
    <property type="protein sequence ID" value="MDA1361895.1"/>
    <property type="molecule type" value="Genomic_DNA"/>
</dbReference>
<keyword evidence="1" id="KW-0812">Transmembrane</keyword>
<dbReference type="RefSeq" id="WP_270111930.1">
    <property type="nucleotide sequence ID" value="NZ_JAPZVP010000017.1"/>
</dbReference>
<dbReference type="AlphaFoldDB" id="A0A9X3PN54"/>
<organism evidence="2 3">
    <name type="scientific">Glycomyces luteolus</name>
    <dbReference type="NCBI Taxonomy" id="2670330"/>
    <lineage>
        <taxon>Bacteria</taxon>
        <taxon>Bacillati</taxon>
        <taxon>Actinomycetota</taxon>
        <taxon>Actinomycetes</taxon>
        <taxon>Glycomycetales</taxon>
        <taxon>Glycomycetaceae</taxon>
        <taxon>Glycomyces</taxon>
    </lineage>
</organism>
<keyword evidence="3" id="KW-1185">Reference proteome</keyword>
<gene>
    <name evidence="2" type="ORF">O1R50_19870</name>
</gene>
<evidence type="ECO:0008006" key="4">
    <source>
        <dbReference type="Google" id="ProtNLM"/>
    </source>
</evidence>
<accession>A0A9X3PN54</accession>